<reference evidence="1 2" key="1">
    <citation type="submission" date="2016-02" db="EMBL/GenBank/DDBJ databases">
        <title>Genome analysis of coral dinoflagellate symbionts highlights evolutionary adaptations to a symbiotic lifestyle.</title>
        <authorList>
            <person name="Aranda M."/>
            <person name="Li Y."/>
            <person name="Liew Y.J."/>
            <person name="Baumgarten S."/>
            <person name="Simakov O."/>
            <person name="Wilson M."/>
            <person name="Piel J."/>
            <person name="Ashoor H."/>
            <person name="Bougouffa S."/>
            <person name="Bajic V.B."/>
            <person name="Ryu T."/>
            <person name="Ravasi T."/>
            <person name="Bayer T."/>
            <person name="Micklem G."/>
            <person name="Kim H."/>
            <person name="Bhak J."/>
            <person name="Lajeunesse T.C."/>
            <person name="Voolstra C.R."/>
        </authorList>
    </citation>
    <scope>NUCLEOTIDE SEQUENCE [LARGE SCALE GENOMIC DNA]</scope>
    <source>
        <strain evidence="1 2">CCMP2467</strain>
    </source>
</reference>
<accession>A0A1Q9BYC2</accession>
<protein>
    <submittedName>
        <fullName evidence="1">Uncharacterized protein</fullName>
    </submittedName>
</protein>
<evidence type="ECO:0000313" key="2">
    <source>
        <dbReference type="Proteomes" id="UP000186817"/>
    </source>
</evidence>
<gene>
    <name evidence="1" type="ORF">AK812_SmicGene44490</name>
</gene>
<organism evidence="1 2">
    <name type="scientific">Symbiodinium microadriaticum</name>
    <name type="common">Dinoflagellate</name>
    <name type="synonym">Zooxanthella microadriatica</name>
    <dbReference type="NCBI Taxonomy" id="2951"/>
    <lineage>
        <taxon>Eukaryota</taxon>
        <taxon>Sar</taxon>
        <taxon>Alveolata</taxon>
        <taxon>Dinophyceae</taxon>
        <taxon>Suessiales</taxon>
        <taxon>Symbiodiniaceae</taxon>
        <taxon>Symbiodinium</taxon>
    </lineage>
</organism>
<name>A0A1Q9BYC2_SYMMI</name>
<sequence length="94" mass="9924">MGFAAIDAFLDAADARVSAEEWLSRYPVLPSPTLRASDGVAQMHARESGIYAGGDEEAAAEIMELDSVVKLESRDIAVGYPRQAPADLAGGTQE</sequence>
<proteinExistence type="predicted"/>
<dbReference type="Proteomes" id="UP000186817">
    <property type="component" value="Unassembled WGS sequence"/>
</dbReference>
<comment type="caution">
    <text evidence="1">The sequence shown here is derived from an EMBL/GenBank/DDBJ whole genome shotgun (WGS) entry which is preliminary data.</text>
</comment>
<dbReference type="EMBL" id="LSRX01002332">
    <property type="protein sequence ID" value="OLP75677.1"/>
    <property type="molecule type" value="Genomic_DNA"/>
</dbReference>
<evidence type="ECO:0000313" key="1">
    <source>
        <dbReference type="EMBL" id="OLP75677.1"/>
    </source>
</evidence>
<dbReference type="AlphaFoldDB" id="A0A1Q9BYC2"/>
<keyword evidence="2" id="KW-1185">Reference proteome</keyword>